<feature type="compositionally biased region" description="Basic and acidic residues" evidence="4">
    <location>
        <begin position="759"/>
        <end position="770"/>
    </location>
</feature>
<dbReference type="InterPro" id="IPR036028">
    <property type="entry name" value="SH3-like_dom_sf"/>
</dbReference>
<dbReference type="InterPro" id="IPR001452">
    <property type="entry name" value="SH3_domain"/>
</dbReference>
<keyword evidence="7" id="KW-1185">Reference proteome</keyword>
<evidence type="ECO:0000313" key="7">
    <source>
        <dbReference type="Proteomes" id="UP000039865"/>
    </source>
</evidence>
<feature type="compositionally biased region" description="Acidic residues" evidence="4">
    <location>
        <begin position="747"/>
        <end position="758"/>
    </location>
</feature>
<evidence type="ECO:0000259" key="5">
    <source>
        <dbReference type="PROSITE" id="PS50002"/>
    </source>
</evidence>
<dbReference type="SUPFAM" id="SSF50044">
    <property type="entry name" value="SH3-domain"/>
    <property type="match status" value="1"/>
</dbReference>
<accession>A0A078BAM2</accession>
<feature type="coiled-coil region" evidence="3">
    <location>
        <begin position="481"/>
        <end position="553"/>
    </location>
</feature>
<proteinExistence type="predicted"/>
<feature type="region of interest" description="Disordered" evidence="4">
    <location>
        <begin position="723"/>
        <end position="781"/>
    </location>
</feature>
<keyword evidence="1 2" id="KW-0728">SH3 domain</keyword>
<gene>
    <name evidence="6" type="primary">Contig2968.g3177</name>
    <name evidence="6" type="ORF">STYLEM_20554</name>
</gene>
<sequence length="974" mass="112816">MRVSQRRGTDKNAPIKEKVFNDDYFLDVIKSKGFGYGKKDVGNIEILNLRNLTYTLEDLLFQYVDASSEDIFPLFILQKHGDLQTVERELLKIWHSVQQLKDQEMIAKIYQSFLSNQFKSTNIQFYVKTSRVILQNIIGDRYHDMSQQQLQQDMSQIFIPTDKIVDIVGKLFTTSSFINIEGDIPQINQSQITGNLFNNLKIILQEGRSMVNCQNLQIQCLLEFRAIEHKSYLAQMQSYTKNMMSSRRQTIMGGQALKINQKILQQTNTFYSFDQVLGNPTQNQAQYAIQRKKVNNVVEMNLRNKIINAGAGTMSTNQYKNPDQKNAIDNQEHNAIIESILNGSKKAKRQLISTPLLNPKELQLLQQQQQQQSALINKSKIDKSLMNIQELQPRAGAVANANQQVNQTFNENSVKFQANINQGANGGFNQSLLLFNETQQINSKSMAQNHQQSNSQQQQQLATYNAYQIKKMFNHEEARLLEAPETKLRELQLRVKEAEKEKQELKREQVKIIQELSELKSERQNFGQDKRFMKEIESLISNAYVDIQQLIEENLKMKEQLNQPQNTTKERKRKLKNTFDLLFQVLSMKQTNTVQSNNQVGTDKMFYQSNQQTESLSPIKNTSFDSQHKSSPQQHQYQNQSTLHGHNNNASSNNYKVLKFNNFAHSERSSIEQSSVSLATNPINIGMTNMQNNQLQPDSFTTLLMNFQTRPIQKMTDFFSKKLTNDPINNNGNKNFNKPPELPPRDDFDEDRDDDDSSELDREEVRDKVHSRSNLKLMDQQQMNLDQKTRNSYIGGNHNNQKRYDQNSVDQIEANNDQDLRYQMRGQEFQRSTMQDNDYLDDGLISDLGSDIESVLERSIRGNLKQLLGTSIDSSINGDLIDKNTNMNRLPVPKSLSQSIKIDERFLAQFSNPQASEEFKAEEKRHLSLQKNQVFVGLKDFEEWIFGCKENDPRAFGFIPKNYLDFQREMKRND</sequence>
<keyword evidence="3" id="KW-0175">Coiled coil</keyword>
<protein>
    <recommendedName>
        <fullName evidence="5">SH3 domain-containing protein</fullName>
    </recommendedName>
</protein>
<organism evidence="6 7">
    <name type="scientific">Stylonychia lemnae</name>
    <name type="common">Ciliate</name>
    <dbReference type="NCBI Taxonomy" id="5949"/>
    <lineage>
        <taxon>Eukaryota</taxon>
        <taxon>Sar</taxon>
        <taxon>Alveolata</taxon>
        <taxon>Ciliophora</taxon>
        <taxon>Intramacronucleata</taxon>
        <taxon>Spirotrichea</taxon>
        <taxon>Stichotrichia</taxon>
        <taxon>Sporadotrichida</taxon>
        <taxon>Oxytrichidae</taxon>
        <taxon>Stylonychinae</taxon>
        <taxon>Stylonychia</taxon>
    </lineage>
</organism>
<dbReference type="PROSITE" id="PS50002">
    <property type="entry name" value="SH3"/>
    <property type="match status" value="1"/>
</dbReference>
<feature type="region of interest" description="Disordered" evidence="4">
    <location>
        <begin position="610"/>
        <end position="653"/>
    </location>
</feature>
<evidence type="ECO:0000256" key="1">
    <source>
        <dbReference type="ARBA" id="ARBA00022443"/>
    </source>
</evidence>
<evidence type="ECO:0000256" key="3">
    <source>
        <dbReference type="SAM" id="Coils"/>
    </source>
</evidence>
<evidence type="ECO:0000256" key="2">
    <source>
        <dbReference type="PROSITE-ProRule" id="PRU00192"/>
    </source>
</evidence>
<feature type="domain" description="SH3" evidence="5">
    <location>
        <begin position="901"/>
        <end position="969"/>
    </location>
</feature>
<evidence type="ECO:0000256" key="4">
    <source>
        <dbReference type="SAM" id="MobiDB-lite"/>
    </source>
</evidence>
<dbReference type="InParanoid" id="A0A078BAM2"/>
<dbReference type="AlphaFoldDB" id="A0A078BAM2"/>
<name>A0A078BAM2_STYLE</name>
<dbReference type="EMBL" id="CCKQ01019383">
    <property type="protein sequence ID" value="CDW91399.1"/>
    <property type="molecule type" value="Genomic_DNA"/>
</dbReference>
<dbReference type="Proteomes" id="UP000039865">
    <property type="component" value="Unassembled WGS sequence"/>
</dbReference>
<reference evidence="6 7" key="1">
    <citation type="submission" date="2014-06" db="EMBL/GenBank/DDBJ databases">
        <authorList>
            <person name="Swart Estienne"/>
        </authorList>
    </citation>
    <scope>NUCLEOTIDE SEQUENCE [LARGE SCALE GENOMIC DNA]</scope>
    <source>
        <strain evidence="6 7">130c</strain>
    </source>
</reference>
<feature type="compositionally biased region" description="Low complexity" evidence="4">
    <location>
        <begin position="725"/>
        <end position="739"/>
    </location>
</feature>
<evidence type="ECO:0000313" key="6">
    <source>
        <dbReference type="EMBL" id="CDW91399.1"/>
    </source>
</evidence>